<feature type="transmembrane region" description="Helical" evidence="6">
    <location>
        <begin position="172"/>
        <end position="195"/>
    </location>
</feature>
<feature type="transmembrane region" description="Helical" evidence="6">
    <location>
        <begin position="314"/>
        <end position="331"/>
    </location>
</feature>
<name>A0A6A6BZR7_ZASCE</name>
<evidence type="ECO:0000256" key="1">
    <source>
        <dbReference type="ARBA" id="ARBA00004141"/>
    </source>
</evidence>
<dbReference type="EMBL" id="ML993636">
    <property type="protein sequence ID" value="KAF2159498.1"/>
    <property type="molecule type" value="Genomic_DNA"/>
</dbReference>
<feature type="transmembrane region" description="Helical" evidence="6">
    <location>
        <begin position="113"/>
        <end position="133"/>
    </location>
</feature>
<dbReference type="InterPro" id="IPR011701">
    <property type="entry name" value="MFS"/>
</dbReference>
<accession>A0A6A6BZR7</accession>
<gene>
    <name evidence="7" type="ORF">M409DRAFT_70953</name>
</gene>
<feature type="transmembrane region" description="Helical" evidence="6">
    <location>
        <begin position="140"/>
        <end position="160"/>
    </location>
</feature>
<dbReference type="PANTHER" id="PTHR43791:SF75">
    <property type="entry name" value="TRANSPORTER, PUTATIVE (AFU_ORTHOLOGUE AFUA_2G00110)-RELATED"/>
    <property type="match status" value="1"/>
</dbReference>
<evidence type="ECO:0000256" key="5">
    <source>
        <dbReference type="ARBA" id="ARBA00023136"/>
    </source>
</evidence>
<dbReference type="GO" id="GO:0016020">
    <property type="term" value="C:membrane"/>
    <property type="evidence" value="ECO:0007669"/>
    <property type="project" value="UniProtKB-SubCell"/>
</dbReference>
<dbReference type="OrthoDB" id="2985014at2759"/>
<feature type="transmembrane region" description="Helical" evidence="6">
    <location>
        <begin position="370"/>
        <end position="390"/>
    </location>
</feature>
<evidence type="ECO:0000313" key="7">
    <source>
        <dbReference type="EMBL" id="KAF2159498.1"/>
    </source>
</evidence>
<reference evidence="7" key="1">
    <citation type="journal article" date="2020" name="Stud. Mycol.">
        <title>101 Dothideomycetes genomes: a test case for predicting lifestyles and emergence of pathogens.</title>
        <authorList>
            <person name="Haridas S."/>
            <person name="Albert R."/>
            <person name="Binder M."/>
            <person name="Bloem J."/>
            <person name="Labutti K."/>
            <person name="Salamov A."/>
            <person name="Andreopoulos B."/>
            <person name="Baker S."/>
            <person name="Barry K."/>
            <person name="Bills G."/>
            <person name="Bluhm B."/>
            <person name="Cannon C."/>
            <person name="Castanera R."/>
            <person name="Culley D."/>
            <person name="Daum C."/>
            <person name="Ezra D."/>
            <person name="Gonzalez J."/>
            <person name="Henrissat B."/>
            <person name="Kuo A."/>
            <person name="Liang C."/>
            <person name="Lipzen A."/>
            <person name="Lutzoni F."/>
            <person name="Magnuson J."/>
            <person name="Mondo S."/>
            <person name="Nolan M."/>
            <person name="Ohm R."/>
            <person name="Pangilinan J."/>
            <person name="Park H.-J."/>
            <person name="Ramirez L."/>
            <person name="Alfaro M."/>
            <person name="Sun H."/>
            <person name="Tritt A."/>
            <person name="Yoshinaga Y."/>
            <person name="Zwiers L.-H."/>
            <person name="Turgeon B."/>
            <person name="Goodwin S."/>
            <person name="Spatafora J."/>
            <person name="Crous P."/>
            <person name="Grigoriev I."/>
        </authorList>
    </citation>
    <scope>NUCLEOTIDE SEQUENCE</scope>
    <source>
        <strain evidence="7">ATCC 36951</strain>
    </source>
</reference>
<organism evidence="7 8">
    <name type="scientific">Zasmidium cellare ATCC 36951</name>
    <dbReference type="NCBI Taxonomy" id="1080233"/>
    <lineage>
        <taxon>Eukaryota</taxon>
        <taxon>Fungi</taxon>
        <taxon>Dikarya</taxon>
        <taxon>Ascomycota</taxon>
        <taxon>Pezizomycotina</taxon>
        <taxon>Dothideomycetes</taxon>
        <taxon>Dothideomycetidae</taxon>
        <taxon>Mycosphaerellales</taxon>
        <taxon>Mycosphaerellaceae</taxon>
        <taxon>Zasmidium</taxon>
    </lineage>
</organism>
<keyword evidence="2" id="KW-0813">Transport</keyword>
<keyword evidence="5 6" id="KW-0472">Membrane</keyword>
<feature type="transmembrane region" description="Helical" evidence="6">
    <location>
        <begin position="402"/>
        <end position="422"/>
    </location>
</feature>
<dbReference type="GO" id="GO:0022857">
    <property type="term" value="F:transmembrane transporter activity"/>
    <property type="evidence" value="ECO:0007669"/>
    <property type="project" value="InterPro"/>
</dbReference>
<dbReference type="PANTHER" id="PTHR43791">
    <property type="entry name" value="PERMEASE-RELATED"/>
    <property type="match status" value="1"/>
</dbReference>
<dbReference type="AlphaFoldDB" id="A0A6A6BZR7"/>
<keyword evidence="3 6" id="KW-0812">Transmembrane</keyword>
<evidence type="ECO:0000256" key="4">
    <source>
        <dbReference type="ARBA" id="ARBA00022989"/>
    </source>
</evidence>
<dbReference type="FunFam" id="1.20.1250.20:FF:000013">
    <property type="entry name" value="MFS general substrate transporter"/>
    <property type="match status" value="1"/>
</dbReference>
<feature type="transmembrane region" description="Helical" evidence="6">
    <location>
        <begin position="207"/>
        <end position="227"/>
    </location>
</feature>
<evidence type="ECO:0000256" key="3">
    <source>
        <dbReference type="ARBA" id="ARBA00022692"/>
    </source>
</evidence>
<dbReference type="FunFam" id="1.20.1250.20:FF:000018">
    <property type="entry name" value="MFS transporter permease"/>
    <property type="match status" value="1"/>
</dbReference>
<comment type="subcellular location">
    <subcellularLocation>
        <location evidence="1">Membrane</location>
        <topology evidence="1">Multi-pass membrane protein</topology>
    </subcellularLocation>
</comment>
<evidence type="ECO:0000256" key="6">
    <source>
        <dbReference type="SAM" id="Phobius"/>
    </source>
</evidence>
<feature type="transmembrane region" description="Helical" evidence="6">
    <location>
        <begin position="428"/>
        <end position="454"/>
    </location>
</feature>
<dbReference type="SUPFAM" id="SSF103473">
    <property type="entry name" value="MFS general substrate transporter"/>
    <property type="match status" value="1"/>
</dbReference>
<dbReference type="Pfam" id="PF07690">
    <property type="entry name" value="MFS_1"/>
    <property type="match status" value="1"/>
</dbReference>
<dbReference type="Gene3D" id="1.20.1250.20">
    <property type="entry name" value="MFS general substrate transporter like domains"/>
    <property type="match status" value="2"/>
</dbReference>
<proteinExistence type="predicted"/>
<dbReference type="RefSeq" id="XP_033660387.1">
    <property type="nucleotide sequence ID" value="XM_033818978.1"/>
</dbReference>
<evidence type="ECO:0008006" key="9">
    <source>
        <dbReference type="Google" id="ProtNLM"/>
    </source>
</evidence>
<sequence>MSPSPKRDSQVKETVDMVEKAEQESTAITQPVIDNERTAQIRRQFDRRVLPLVCCLYVLSYLDRGNIGNAKTAGAQQDLGLSSAQWSWVLNAFYICYVLFEWTTLFWKLLPAHIYVAVLCICWGAAAMCSGAVRNMAELIVCRALLGIFEAGFGAGAPYYLSLFYNRQELGFRVSVLLGMSPLANCFASALAFGITHIRHSIESWRWLFIIEGAPTVLFSVIVYFFLADAPDKAKFLNQDDQTLALERLETFDNTKKSKVSWRQVIAGLGDYQNYVHTIIHFCCNYSFAGLSNFLPTIVENMGYSSINAQGLTAPPYLVSFLCCIAGAVLSDRFGKRGWIVAFCSAVGGVGYLILAIVEDDSKTGVRYAGVWLATCGIFPALAINITWLLNNQQGHSKRGAGLALLAMFGQCSSFASSTLFPKSDVPYFVRGCAVGCGLTFTITILSLCHHFALELQNKKRERLHGPVDATLRLDVTEDGDRNPNFRYLT</sequence>
<feature type="transmembrane region" description="Helical" evidence="6">
    <location>
        <begin position="338"/>
        <end position="358"/>
    </location>
</feature>
<dbReference type="Proteomes" id="UP000799537">
    <property type="component" value="Unassembled WGS sequence"/>
</dbReference>
<keyword evidence="4 6" id="KW-1133">Transmembrane helix</keyword>
<feature type="transmembrane region" description="Helical" evidence="6">
    <location>
        <begin position="88"/>
        <end position="107"/>
    </location>
</feature>
<dbReference type="GeneID" id="54572250"/>
<evidence type="ECO:0000313" key="8">
    <source>
        <dbReference type="Proteomes" id="UP000799537"/>
    </source>
</evidence>
<evidence type="ECO:0000256" key="2">
    <source>
        <dbReference type="ARBA" id="ARBA00022448"/>
    </source>
</evidence>
<protein>
    <recommendedName>
        <fullName evidence="9">Major facilitator superfamily (MFS) profile domain-containing protein</fullName>
    </recommendedName>
</protein>
<keyword evidence="8" id="KW-1185">Reference proteome</keyword>
<dbReference type="InterPro" id="IPR036259">
    <property type="entry name" value="MFS_trans_sf"/>
</dbReference>